<name>E6QH56_9ZZZZ</name>
<dbReference type="AlphaFoldDB" id="E6QH56"/>
<gene>
    <name evidence="1" type="ORF">CARN5_3203</name>
</gene>
<reference evidence="1" key="1">
    <citation type="submission" date="2009-10" db="EMBL/GenBank/DDBJ databases">
        <title>Diversity of trophic interactions inside an arsenic-rich microbial ecosystem.</title>
        <authorList>
            <person name="Bertin P.N."/>
            <person name="Heinrich-Salmeron A."/>
            <person name="Pelletier E."/>
            <person name="Goulhen-Chollet F."/>
            <person name="Arsene-Ploetze F."/>
            <person name="Gallien S."/>
            <person name="Calteau A."/>
            <person name="Vallenet D."/>
            <person name="Casiot C."/>
            <person name="Chane-Woon-Ming B."/>
            <person name="Giloteaux L."/>
            <person name="Barakat M."/>
            <person name="Bonnefoy V."/>
            <person name="Bruneel O."/>
            <person name="Chandler M."/>
            <person name="Cleiss J."/>
            <person name="Duran R."/>
            <person name="Elbaz-Poulichet F."/>
            <person name="Fonknechten N."/>
            <person name="Lauga B."/>
            <person name="Mornico D."/>
            <person name="Ortet P."/>
            <person name="Schaeffer C."/>
            <person name="Siguier P."/>
            <person name="Alexander Thil Smith A."/>
            <person name="Van Dorsselaer A."/>
            <person name="Weissenbach J."/>
            <person name="Medigue C."/>
            <person name="Le Paslier D."/>
        </authorList>
    </citation>
    <scope>NUCLEOTIDE SEQUENCE</scope>
</reference>
<proteinExistence type="predicted"/>
<sequence>MFVVFPVIDHLFFPKVSERFGAADGGVIGEGQHTALLLTAIPFTAAADESLAEFGDFLYEGMTHDRPPI</sequence>
<comment type="caution">
    <text evidence="1">The sequence shown here is derived from an EMBL/GenBank/DDBJ whole genome shotgun (WGS) entry which is preliminary data.</text>
</comment>
<organism evidence="1">
    <name type="scientific">mine drainage metagenome</name>
    <dbReference type="NCBI Taxonomy" id="410659"/>
    <lineage>
        <taxon>unclassified sequences</taxon>
        <taxon>metagenomes</taxon>
        <taxon>ecological metagenomes</taxon>
    </lineage>
</organism>
<dbReference type="EMBL" id="CABP01000189">
    <property type="protein sequence ID" value="CBI06570.1"/>
    <property type="molecule type" value="Genomic_DNA"/>
</dbReference>
<accession>E6QH56</accession>
<evidence type="ECO:0000313" key="1">
    <source>
        <dbReference type="EMBL" id="CBI06570.1"/>
    </source>
</evidence>
<protein>
    <submittedName>
        <fullName evidence="1">Uncharacterized protein</fullName>
    </submittedName>
</protein>